<evidence type="ECO:0000313" key="2">
    <source>
        <dbReference type="EMBL" id="CAB4617329.1"/>
    </source>
</evidence>
<dbReference type="EMBL" id="CAEZUW010000125">
    <property type="protein sequence ID" value="CAB4617329.1"/>
    <property type="molecule type" value="Genomic_DNA"/>
</dbReference>
<keyword evidence="1" id="KW-0812">Transmembrane</keyword>
<dbReference type="AlphaFoldDB" id="A0A6J6I0F5"/>
<feature type="transmembrane region" description="Helical" evidence="1">
    <location>
        <begin position="27"/>
        <end position="46"/>
    </location>
</feature>
<evidence type="ECO:0000256" key="1">
    <source>
        <dbReference type="SAM" id="Phobius"/>
    </source>
</evidence>
<protein>
    <submittedName>
        <fullName evidence="2">Unannotated protein</fullName>
    </submittedName>
</protein>
<name>A0A6J6I0F5_9ZZZZ</name>
<gene>
    <name evidence="2" type="ORF">UFOPK1855_00770</name>
</gene>
<sequence>MLWLAQLVLFAVVFVLSFMSGRVIDEWLSITINAVAGVLIAFFWLLPSIRYATTFVDITSTRIIYRGGLFARVRRELSWSQVTGIEYSRTKGIVILAGEEPPLILTRMPRAKALAEELRATLAK</sequence>
<accession>A0A6J6I0F5</accession>
<organism evidence="2">
    <name type="scientific">freshwater metagenome</name>
    <dbReference type="NCBI Taxonomy" id="449393"/>
    <lineage>
        <taxon>unclassified sequences</taxon>
        <taxon>metagenomes</taxon>
        <taxon>ecological metagenomes</taxon>
    </lineage>
</organism>
<keyword evidence="1" id="KW-1133">Transmembrane helix</keyword>
<reference evidence="2" key="1">
    <citation type="submission" date="2020-05" db="EMBL/GenBank/DDBJ databases">
        <authorList>
            <person name="Chiriac C."/>
            <person name="Salcher M."/>
            <person name="Ghai R."/>
            <person name="Kavagutti S V."/>
        </authorList>
    </citation>
    <scope>NUCLEOTIDE SEQUENCE</scope>
</reference>
<keyword evidence="1" id="KW-0472">Membrane</keyword>
<proteinExistence type="predicted"/>